<dbReference type="InterPro" id="IPR026590">
    <property type="entry name" value="Ssirtuin_cat_dom"/>
</dbReference>
<dbReference type="Pfam" id="PF02146">
    <property type="entry name" value="SIR2"/>
    <property type="match status" value="1"/>
</dbReference>
<comment type="caution">
    <text evidence="5">The sequence shown here is derived from an EMBL/GenBank/DDBJ whole genome shotgun (WGS) entry which is preliminary data.</text>
</comment>
<evidence type="ECO:0000256" key="1">
    <source>
        <dbReference type="ARBA" id="ARBA00022679"/>
    </source>
</evidence>
<accession>A0A0V0QNP3</accession>
<dbReference type="GO" id="GO:0070403">
    <property type="term" value="F:NAD+ binding"/>
    <property type="evidence" value="ECO:0007669"/>
    <property type="project" value="InterPro"/>
</dbReference>
<keyword evidence="2" id="KW-0520">NAD</keyword>
<dbReference type="SUPFAM" id="SSF52467">
    <property type="entry name" value="DHS-like NAD/FAD-binding domain"/>
    <property type="match status" value="1"/>
</dbReference>
<dbReference type="GO" id="GO:0017136">
    <property type="term" value="F:histone deacetylase activity, NAD-dependent"/>
    <property type="evidence" value="ECO:0007669"/>
    <property type="project" value="TreeGrafter"/>
</dbReference>
<dbReference type="Gene3D" id="3.30.1600.10">
    <property type="entry name" value="SIR2/SIRT2 'Small Domain"/>
    <property type="match status" value="1"/>
</dbReference>
<dbReference type="PROSITE" id="PS50305">
    <property type="entry name" value="SIRTUIN"/>
    <property type="match status" value="1"/>
</dbReference>
<gene>
    <name evidence="5" type="ORF">PPERSA_03674</name>
</gene>
<dbReference type="InterPro" id="IPR029035">
    <property type="entry name" value="DHS-like_NAD/FAD-binding_dom"/>
</dbReference>
<dbReference type="PANTHER" id="PTHR11085">
    <property type="entry name" value="NAD-DEPENDENT PROTEIN DEACYLASE SIRTUIN-5, MITOCHONDRIAL-RELATED"/>
    <property type="match status" value="1"/>
</dbReference>
<dbReference type="GO" id="GO:0005634">
    <property type="term" value="C:nucleus"/>
    <property type="evidence" value="ECO:0007669"/>
    <property type="project" value="TreeGrafter"/>
</dbReference>
<evidence type="ECO:0000256" key="3">
    <source>
        <dbReference type="PROSITE-ProRule" id="PRU00236"/>
    </source>
</evidence>
<comment type="caution">
    <text evidence="3">Lacks conserved residue(s) required for the propagation of feature annotation.</text>
</comment>
<dbReference type="AlphaFoldDB" id="A0A0V0QNP3"/>
<sequence length="163" mass="18538">MQHVSQISGQDSIQDSVQNLNTYINQDSILYNIDEETWNQLPIKQDQCNDFNVEDIKNQLINGNINYISFLTGAGISVSSGIPDFRSQNGIYKLLEGQNNEYSIDTPAQIFDIQYFLNEEQNKLNICYTQNIDGLELAAGINQDKIVQAHGHIRTQKRNAQKI</sequence>
<evidence type="ECO:0000259" key="4">
    <source>
        <dbReference type="PROSITE" id="PS50305"/>
    </source>
</evidence>
<reference evidence="5 6" key="1">
    <citation type="journal article" date="2015" name="Sci. Rep.">
        <title>Genome of the facultative scuticociliatosis pathogen Pseudocohnilembus persalinus provides insight into its virulence through horizontal gene transfer.</title>
        <authorList>
            <person name="Xiong J."/>
            <person name="Wang G."/>
            <person name="Cheng J."/>
            <person name="Tian M."/>
            <person name="Pan X."/>
            <person name="Warren A."/>
            <person name="Jiang C."/>
            <person name="Yuan D."/>
            <person name="Miao W."/>
        </authorList>
    </citation>
    <scope>NUCLEOTIDE SEQUENCE [LARGE SCALE GENOMIC DNA]</scope>
    <source>
        <strain evidence="5">36N120E</strain>
    </source>
</reference>
<dbReference type="InterPro" id="IPR050134">
    <property type="entry name" value="NAD-dep_sirtuin_deacylases"/>
</dbReference>
<feature type="domain" description="Deacetylase sirtuin-type" evidence="4">
    <location>
        <begin position="46"/>
        <end position="163"/>
    </location>
</feature>
<dbReference type="InterPro" id="IPR003000">
    <property type="entry name" value="Sirtuin"/>
</dbReference>
<proteinExistence type="predicted"/>
<dbReference type="EMBL" id="LDAU01000127">
    <property type="protein sequence ID" value="KRX03713.1"/>
    <property type="molecule type" value="Genomic_DNA"/>
</dbReference>
<protein>
    <recommendedName>
        <fullName evidence="4">Deacetylase sirtuin-type domain-containing protein</fullName>
    </recommendedName>
</protein>
<dbReference type="OrthoDB" id="424302at2759"/>
<dbReference type="Gene3D" id="3.40.50.1220">
    <property type="entry name" value="TPP-binding domain"/>
    <property type="match status" value="2"/>
</dbReference>
<dbReference type="InterPro" id="IPR026591">
    <property type="entry name" value="Sirtuin_cat_small_dom_sf"/>
</dbReference>
<dbReference type="InParanoid" id="A0A0V0QNP3"/>
<evidence type="ECO:0000313" key="5">
    <source>
        <dbReference type="EMBL" id="KRX03713.1"/>
    </source>
</evidence>
<evidence type="ECO:0000313" key="6">
    <source>
        <dbReference type="Proteomes" id="UP000054937"/>
    </source>
</evidence>
<keyword evidence="1" id="KW-0808">Transferase</keyword>
<dbReference type="Proteomes" id="UP000054937">
    <property type="component" value="Unassembled WGS sequence"/>
</dbReference>
<evidence type="ECO:0000256" key="2">
    <source>
        <dbReference type="ARBA" id="ARBA00023027"/>
    </source>
</evidence>
<name>A0A0V0QNP3_PSEPJ</name>
<organism evidence="5 6">
    <name type="scientific">Pseudocohnilembus persalinus</name>
    <name type="common">Ciliate</name>
    <dbReference type="NCBI Taxonomy" id="266149"/>
    <lineage>
        <taxon>Eukaryota</taxon>
        <taxon>Sar</taxon>
        <taxon>Alveolata</taxon>
        <taxon>Ciliophora</taxon>
        <taxon>Intramacronucleata</taxon>
        <taxon>Oligohymenophorea</taxon>
        <taxon>Scuticociliatia</taxon>
        <taxon>Philasterida</taxon>
        <taxon>Pseudocohnilembidae</taxon>
        <taxon>Pseudocohnilembus</taxon>
    </lineage>
</organism>
<keyword evidence="6" id="KW-1185">Reference proteome</keyword>
<dbReference type="PANTHER" id="PTHR11085:SF10">
    <property type="entry name" value="NAD-DEPENDENT PROTEIN DEACYLASE SIRTUIN-5, MITOCHONDRIAL-RELATED"/>
    <property type="match status" value="1"/>
</dbReference>